<protein>
    <recommendedName>
        <fullName evidence="5 14">Pyruvate kinase</fullName>
        <ecNumber evidence="4 14">2.7.1.40</ecNumber>
    </recommendedName>
</protein>
<evidence type="ECO:0000256" key="3">
    <source>
        <dbReference type="ARBA" id="ARBA00008663"/>
    </source>
</evidence>
<keyword evidence="9 14" id="KW-0418">Kinase</keyword>
<dbReference type="SUPFAM" id="SSF50800">
    <property type="entry name" value="PK beta-barrel domain-like"/>
    <property type="match status" value="1"/>
</dbReference>
<dbReference type="AlphaFoldDB" id="A0A942SUK4"/>
<dbReference type="InterPro" id="IPR015793">
    <property type="entry name" value="Pyrv_Knase_brl"/>
</dbReference>
<evidence type="ECO:0000256" key="14">
    <source>
        <dbReference type="RuleBase" id="RU000504"/>
    </source>
</evidence>
<dbReference type="RefSeq" id="WP_213140123.1">
    <property type="nucleotide sequence ID" value="NZ_JAGYPE020000010.1"/>
</dbReference>
<keyword evidence="13 17" id="KW-0670">Pyruvate</keyword>
<sequence>MVFNNSPDFIQQMLSIDYQVKQESENASKNFLVTDSLASRDNLIAYLSLRKKLTSEISEQLTNRGLAALDHSEPHVLYTLEKILKNLDAQVIPSTSLHAPTPEAARQNVRHRTYGLFGNTNPGLQSSIMVTLDVKSIHEPVLMESLLLNGMNVARINCAHHHPEVWLQIIGALRNAENKLRDEGNYQGRTCKIFMDLAGPKVRIGDLQSANIFVKKGDTLRLYLDPQQIGHPQTTDQPAGVPVTLVKAFRNVRAKDRIFIDDGKIMGIVHHVTKEYVEVEILSPAIAPYQVKQGKGINLPDSLLSLNVPALTEKDIQDLSFVTKHADIAGISFVHSPQDLRKLRVELNRKAAGDLAVVAKIETKDAIHQLSRIIIEGLNFNKFGIMIARGDLAVEVGPENLSFVQEEILTICSAAHVPVIWATGVLEKLTKKGIAARSEITDVSQAKRSDCVMLNKGLFINEALIMLAKLLTEESNFPRKDIAFGSHITQFGVL</sequence>
<dbReference type="Gene3D" id="2.40.33.10">
    <property type="entry name" value="PK beta-barrel domain-like"/>
    <property type="match status" value="1"/>
</dbReference>
<dbReference type="Pfam" id="PF00224">
    <property type="entry name" value="PK"/>
    <property type="match status" value="1"/>
</dbReference>
<organism evidence="16">
    <name type="scientific">Neobacillus citreus</name>
    <dbReference type="NCBI Taxonomy" id="2833578"/>
    <lineage>
        <taxon>Bacteria</taxon>
        <taxon>Bacillati</taxon>
        <taxon>Bacillota</taxon>
        <taxon>Bacilli</taxon>
        <taxon>Bacillales</taxon>
        <taxon>Bacillaceae</taxon>
        <taxon>Neobacillus</taxon>
    </lineage>
</organism>
<dbReference type="InterPro" id="IPR015813">
    <property type="entry name" value="Pyrv/PenolPyrv_kinase-like_dom"/>
</dbReference>
<keyword evidence="7" id="KW-0479">Metal-binding</keyword>
<accession>A0A942SUK4</accession>
<evidence type="ECO:0000256" key="4">
    <source>
        <dbReference type="ARBA" id="ARBA00012142"/>
    </source>
</evidence>
<dbReference type="EMBL" id="JAGYPE010000001">
    <property type="protein sequence ID" value="MBS4180103.1"/>
    <property type="molecule type" value="Genomic_DNA"/>
</dbReference>
<comment type="catalytic activity">
    <reaction evidence="14">
        <text>pyruvate + ATP = phosphoenolpyruvate + ADP + H(+)</text>
        <dbReference type="Rhea" id="RHEA:18157"/>
        <dbReference type="ChEBI" id="CHEBI:15361"/>
        <dbReference type="ChEBI" id="CHEBI:15378"/>
        <dbReference type="ChEBI" id="CHEBI:30616"/>
        <dbReference type="ChEBI" id="CHEBI:58702"/>
        <dbReference type="ChEBI" id="CHEBI:456216"/>
        <dbReference type="EC" id="2.7.1.40"/>
    </reaction>
</comment>
<evidence type="ECO:0000256" key="6">
    <source>
        <dbReference type="ARBA" id="ARBA00022679"/>
    </source>
</evidence>
<dbReference type="GO" id="GO:0005524">
    <property type="term" value="F:ATP binding"/>
    <property type="evidence" value="ECO:0007669"/>
    <property type="project" value="UniProtKB-KW"/>
</dbReference>
<proteinExistence type="inferred from homology"/>
<evidence type="ECO:0000256" key="9">
    <source>
        <dbReference type="ARBA" id="ARBA00022777"/>
    </source>
</evidence>
<dbReference type="InterPro" id="IPR018209">
    <property type="entry name" value="Pyrv_Knase_AS"/>
</dbReference>
<dbReference type="InterPro" id="IPR015806">
    <property type="entry name" value="Pyrv_Knase_insert_dom_sf"/>
</dbReference>
<dbReference type="Proteomes" id="UP000677265">
    <property type="component" value="Unassembled WGS sequence"/>
</dbReference>
<dbReference type="GO" id="GO:0030955">
    <property type="term" value="F:potassium ion binding"/>
    <property type="evidence" value="ECO:0007669"/>
    <property type="project" value="InterPro"/>
</dbReference>
<comment type="cofactor">
    <cofactor evidence="1">
        <name>K(+)</name>
        <dbReference type="ChEBI" id="CHEBI:29103"/>
    </cofactor>
</comment>
<evidence type="ECO:0000256" key="2">
    <source>
        <dbReference type="ARBA" id="ARBA00004997"/>
    </source>
</evidence>
<comment type="caution">
    <text evidence="16">The sequence shown here is derived from an EMBL/GenBank/DDBJ whole genome shotgun (WGS) entry which is preliminary data.</text>
</comment>
<evidence type="ECO:0000256" key="11">
    <source>
        <dbReference type="ARBA" id="ARBA00022842"/>
    </source>
</evidence>
<dbReference type="Gene3D" id="3.20.20.60">
    <property type="entry name" value="Phosphoenolpyruvate-binding domains"/>
    <property type="match status" value="1"/>
</dbReference>
<dbReference type="PROSITE" id="PS00110">
    <property type="entry name" value="PYRUVATE_KINASE"/>
    <property type="match status" value="1"/>
</dbReference>
<evidence type="ECO:0000256" key="12">
    <source>
        <dbReference type="ARBA" id="ARBA00023152"/>
    </source>
</evidence>
<name>A0A942SUK4_9BACI</name>
<dbReference type="InterPro" id="IPR040442">
    <property type="entry name" value="Pyrv_kinase-like_dom_sf"/>
</dbReference>
<evidence type="ECO:0000256" key="13">
    <source>
        <dbReference type="ARBA" id="ARBA00023317"/>
    </source>
</evidence>
<evidence type="ECO:0000256" key="10">
    <source>
        <dbReference type="ARBA" id="ARBA00022840"/>
    </source>
</evidence>
<dbReference type="InterPro" id="IPR011037">
    <property type="entry name" value="Pyrv_Knase-like_insert_dom_sf"/>
</dbReference>
<dbReference type="SUPFAM" id="SSF51621">
    <property type="entry name" value="Phosphoenolpyruvate/pyruvate domain"/>
    <property type="match status" value="1"/>
</dbReference>
<dbReference type="GO" id="GO:0016301">
    <property type="term" value="F:kinase activity"/>
    <property type="evidence" value="ECO:0007669"/>
    <property type="project" value="UniProtKB-KW"/>
</dbReference>
<keyword evidence="6 14" id="KW-0808">Transferase</keyword>
<keyword evidence="8" id="KW-0547">Nucleotide-binding</keyword>
<keyword evidence="11 14" id="KW-0460">Magnesium</keyword>
<dbReference type="PANTHER" id="PTHR11817">
    <property type="entry name" value="PYRUVATE KINASE"/>
    <property type="match status" value="1"/>
</dbReference>
<evidence type="ECO:0000313" key="17">
    <source>
        <dbReference type="EMBL" id="MCH6265490.1"/>
    </source>
</evidence>
<evidence type="ECO:0000256" key="7">
    <source>
        <dbReference type="ARBA" id="ARBA00022723"/>
    </source>
</evidence>
<keyword evidence="10" id="KW-0067">ATP-binding</keyword>
<dbReference type="PRINTS" id="PR01050">
    <property type="entry name" value="PYRUVTKNASE"/>
</dbReference>
<feature type="domain" description="Pyruvate kinase barrel" evidence="15">
    <location>
        <begin position="126"/>
        <end position="455"/>
    </location>
</feature>
<comment type="similarity">
    <text evidence="3 14">Belongs to the pyruvate kinase family.</text>
</comment>
<evidence type="ECO:0000259" key="15">
    <source>
        <dbReference type="Pfam" id="PF00224"/>
    </source>
</evidence>
<evidence type="ECO:0000256" key="5">
    <source>
        <dbReference type="ARBA" id="ARBA00018587"/>
    </source>
</evidence>
<reference evidence="16" key="1">
    <citation type="submission" date="2021-05" db="EMBL/GenBank/DDBJ databases">
        <title>Novel Bacillus species.</title>
        <authorList>
            <person name="Liu G."/>
        </authorList>
    </citation>
    <scope>NUCLEOTIDE SEQUENCE</scope>
    <source>
        <strain evidence="16 18">FJAT-50051</strain>
    </source>
</reference>
<keyword evidence="18" id="KW-1185">Reference proteome</keyword>
<comment type="pathway">
    <text evidence="2 14">Carbohydrate degradation; glycolysis; pyruvate from D-glyceraldehyde 3-phosphate: step 5/5.</text>
</comment>
<dbReference type="GO" id="GO:0000287">
    <property type="term" value="F:magnesium ion binding"/>
    <property type="evidence" value="ECO:0007669"/>
    <property type="project" value="InterPro"/>
</dbReference>
<dbReference type="InterPro" id="IPR001697">
    <property type="entry name" value="Pyr_Knase"/>
</dbReference>
<evidence type="ECO:0000256" key="1">
    <source>
        <dbReference type="ARBA" id="ARBA00001958"/>
    </source>
</evidence>
<keyword evidence="12 14" id="KW-0324">Glycolysis</keyword>
<evidence type="ECO:0000313" key="18">
    <source>
        <dbReference type="Proteomes" id="UP000677265"/>
    </source>
</evidence>
<dbReference type="EMBL" id="JAGYPE020000010">
    <property type="protein sequence ID" value="MCH6265490.1"/>
    <property type="molecule type" value="Genomic_DNA"/>
</dbReference>
<dbReference type="EC" id="2.7.1.40" evidence="4 14"/>
<dbReference type="GO" id="GO:0004743">
    <property type="term" value="F:pyruvate kinase activity"/>
    <property type="evidence" value="ECO:0007669"/>
    <property type="project" value="UniProtKB-EC"/>
</dbReference>
<evidence type="ECO:0000313" key="16">
    <source>
        <dbReference type="EMBL" id="MBS4180103.1"/>
    </source>
</evidence>
<gene>
    <name evidence="17" type="ORF">KHB02_008090</name>
    <name evidence="16" type="ORF">KHB02_01740</name>
</gene>
<evidence type="ECO:0000256" key="8">
    <source>
        <dbReference type="ARBA" id="ARBA00022741"/>
    </source>
</evidence>